<dbReference type="Pfam" id="PF12705">
    <property type="entry name" value="PDDEXK_1"/>
    <property type="match status" value="1"/>
</dbReference>
<keyword evidence="2" id="KW-0547">Nucleotide-binding</keyword>
<keyword evidence="2" id="KW-0067">ATP-binding</keyword>
<evidence type="ECO:0000313" key="3">
    <source>
        <dbReference type="Proteomes" id="UP000244013"/>
    </source>
</evidence>
<feature type="domain" description="PD-(D/E)XK endonuclease-like" evidence="1">
    <location>
        <begin position="726"/>
        <end position="934"/>
    </location>
</feature>
<dbReference type="InterPro" id="IPR027417">
    <property type="entry name" value="P-loop_NTPase"/>
</dbReference>
<dbReference type="Proteomes" id="UP000244013">
    <property type="component" value="Unassembled WGS sequence"/>
</dbReference>
<dbReference type="InterPro" id="IPR038726">
    <property type="entry name" value="PDDEXK_AddAB-type"/>
</dbReference>
<proteinExistence type="predicted"/>
<protein>
    <submittedName>
        <fullName evidence="2">ATP-dependent helicase/nuclease subunit B</fullName>
    </submittedName>
</protein>
<keyword evidence="2" id="KW-0378">Hydrolase</keyword>
<keyword evidence="2" id="KW-0347">Helicase</keyword>
<gene>
    <name evidence="2" type="ORF">C8J25_110124</name>
</gene>
<organism evidence="2 3">
    <name type="scientific">Sphingomonas faeni</name>
    <dbReference type="NCBI Taxonomy" id="185950"/>
    <lineage>
        <taxon>Bacteria</taxon>
        <taxon>Pseudomonadati</taxon>
        <taxon>Pseudomonadota</taxon>
        <taxon>Alphaproteobacteria</taxon>
        <taxon>Sphingomonadales</taxon>
        <taxon>Sphingomonadaceae</taxon>
        <taxon>Sphingomonas</taxon>
    </lineage>
</organism>
<dbReference type="EMBL" id="QAYE01000010">
    <property type="protein sequence ID" value="PTW44442.1"/>
    <property type="molecule type" value="Genomic_DNA"/>
</dbReference>
<dbReference type="NCBIfam" id="TIGR02786">
    <property type="entry name" value="addB_alphas"/>
    <property type="match status" value="1"/>
</dbReference>
<evidence type="ECO:0000259" key="1">
    <source>
        <dbReference type="Pfam" id="PF12705"/>
    </source>
</evidence>
<dbReference type="InterPro" id="IPR011604">
    <property type="entry name" value="PDDEXK-like_dom_sf"/>
</dbReference>
<dbReference type="Gene3D" id="3.90.320.10">
    <property type="match status" value="1"/>
</dbReference>
<accession>A0A2T5TYW3</accession>
<dbReference type="GO" id="GO:0004386">
    <property type="term" value="F:helicase activity"/>
    <property type="evidence" value="ECO:0007669"/>
    <property type="project" value="UniProtKB-KW"/>
</dbReference>
<name>A0A2T5TYW3_9SPHN</name>
<dbReference type="SUPFAM" id="SSF52540">
    <property type="entry name" value="P-loop containing nucleoside triphosphate hydrolases"/>
    <property type="match status" value="1"/>
</dbReference>
<comment type="caution">
    <text evidence="2">The sequence shown here is derived from an EMBL/GenBank/DDBJ whole genome shotgun (WGS) entry which is preliminary data.</text>
</comment>
<dbReference type="InterPro" id="IPR011335">
    <property type="entry name" value="Restrct_endonuc-II-like"/>
</dbReference>
<sequence>MADVATADRPTLYTIPAHRAFADALVAGLTRRAGRDPLALARALVVLPNNRAVKAVTEAFVRASGGGLVLPRLVALGDPEMGEAVGAALDPADDIDPPLPAVPPYQRRMILARLVSEERAREGHPVDAAEAVRLAGELARTLDQLLVEEVPPTKLRDIELGPELTEHWRRALATFEIVLQRWPGELARLERIDAATRRSALLDRLAQRWRNAPPAGIVCAAGVTDSAPAVARLLRCIADMPQGMVVFAGLDLALPDEEWDALGPHDPHPVTGLTRRSIETHPQFDAKLMLLRMGVARGEVQTWREGGGHDADPARGRAIANALAPADFTGKWTQIAAEDRRLKGVTAAELATPAEEAQAIALVLREALEVPERTAALVTPDRALARRVAAHLGRWGIGIDDSAGRPLSILPPGTLLLALAEAAAQRFSPLALLALLKHPLVRASEKPSERSIRLEWLDGARALDRRLRGPRPAAGLDGIAGHLEERKGTAATWWADVQPLLTPLANAFDQGPQPLASVLACLRETAQTLCGDNLWSGLAGRAAAEFLADLEAEASAGPPRIDPRELPQLLRTLLDEVAVRPAPGGHPRLAIYGLIEARLQTADVMVLGGLNEGVWPGRPAPDPWLAPRIRMELGLPGLERRVGTAAHDFAQALGAPRAVVTRARRDAKSPALASRLWLRLQALAGDRFERASALEGWTRALDDPGEHLPADRPAPSPSALLRPKAISVTEVDRLKADPYAFYARRVLGLMPLDPVDADPSAAWRGTAVHDILEQWWKQDNCTVDTLRQRAKAMLDDERTHPMMRALWQPRLLEAIDWIAGAIVAQGEDGRTVASAEGKGKIEIAGVTLSGRYDRIDKLPDGRLAVIDYKTGKPPSPTAVRAGYSLQLGLLGLIAERGGFPDVSGTAGAFEYWSLGKKRDAFGYIESPVDPEGKRDKIPTAEFTAIAAHNFTEVVGEWLIGSAAFTAKLVPEYAPYAEYDQLMRRDEWYGRER</sequence>
<evidence type="ECO:0000313" key="2">
    <source>
        <dbReference type="EMBL" id="PTW44442.1"/>
    </source>
</evidence>
<reference evidence="2 3" key="1">
    <citation type="submission" date="2018-04" db="EMBL/GenBank/DDBJ databases">
        <title>Genomic Encyclopedia of Type Strains, Phase III (KMG-III): the genomes of soil and plant-associated and newly described type strains.</title>
        <authorList>
            <person name="Whitman W."/>
        </authorList>
    </citation>
    <scope>NUCLEOTIDE SEQUENCE [LARGE SCALE GENOMIC DNA]</scope>
    <source>
        <strain evidence="2 3">MA-olki</strain>
    </source>
</reference>
<dbReference type="SUPFAM" id="SSF52980">
    <property type="entry name" value="Restriction endonuclease-like"/>
    <property type="match status" value="1"/>
</dbReference>
<dbReference type="GeneID" id="91007537"/>
<dbReference type="OrthoDB" id="9780606at2"/>
<dbReference type="InterPro" id="IPR014153">
    <property type="entry name" value="Ds_break_AddB"/>
</dbReference>
<dbReference type="RefSeq" id="WP_107955667.1">
    <property type="nucleotide sequence ID" value="NZ_QAYE01000010.1"/>
</dbReference>
<dbReference type="AlphaFoldDB" id="A0A2T5TYW3"/>